<organism evidence="1 2">
    <name type="scientific">Eretmocerus hayati</name>
    <dbReference type="NCBI Taxonomy" id="131215"/>
    <lineage>
        <taxon>Eukaryota</taxon>
        <taxon>Metazoa</taxon>
        <taxon>Ecdysozoa</taxon>
        <taxon>Arthropoda</taxon>
        <taxon>Hexapoda</taxon>
        <taxon>Insecta</taxon>
        <taxon>Pterygota</taxon>
        <taxon>Neoptera</taxon>
        <taxon>Endopterygota</taxon>
        <taxon>Hymenoptera</taxon>
        <taxon>Apocrita</taxon>
        <taxon>Proctotrupomorpha</taxon>
        <taxon>Chalcidoidea</taxon>
        <taxon>Aphelinidae</taxon>
        <taxon>Aphelininae</taxon>
        <taxon>Eretmocerus</taxon>
    </lineage>
</organism>
<protein>
    <submittedName>
        <fullName evidence="1">Uncharacterized protein</fullName>
    </submittedName>
</protein>
<reference evidence="1" key="1">
    <citation type="submission" date="2023-04" db="EMBL/GenBank/DDBJ databases">
        <title>A chromosome-level genome assembly of the parasitoid wasp Eretmocerus hayati.</title>
        <authorList>
            <person name="Zhong Y."/>
            <person name="Liu S."/>
            <person name="Liu Y."/>
        </authorList>
    </citation>
    <scope>NUCLEOTIDE SEQUENCE</scope>
    <source>
        <strain evidence="1">ZJU_SS_LIU_2023</strain>
    </source>
</reference>
<proteinExistence type="predicted"/>
<comment type="caution">
    <text evidence="1">The sequence shown here is derived from an EMBL/GenBank/DDBJ whole genome shotgun (WGS) entry which is preliminary data.</text>
</comment>
<sequence length="604" mass="69659">MTKSIHRPLDPNDERPMHINRRQQLGDTGHEGTLVDDSANDVEEPQSSIDNFGTASGNLLDLEESVVTTQQQSSASEKTGTKPKQTLGKKRGTRGGGTSNNFVPRITRSSARNLNRLVEDESGFDNQANREIDTDLRREIRRSLERGANNPVIGVSGVVIDHDLDETRSEAGLEPRVRPAGRTYTQTQNVLFELRSRNHDVRRRVGDHDTRIQRLEELRQLVNSIESRTNDRLGAHTARLDQIDVDLVEMSKRIYDREEEDMKVSENVEYAIGLAETCDKAISSLNSEHLRFEQRLNREKEELTNLIKRRTVNQPGEGRATTIISGRDKTIQLKDDVTCRVNDSIDGDLAVGIVNKLAGSVSGTRGIGIGEAESDTMSADRTKEACEAELISSKTAIRNSFTESEFVDPRSEEIPETTLNELRQICELHVSEIQTGIITESNTDEEIMQINPDELTDEQIWEKLKPIRVLNEQQRMPSPHDIERRLRFKQILRERRRMNKERVEAEWVRLREQEAQRDEWARGEIRARQRAEEQAQREESIRLEEARRIRIQEEGKREFERKERERQAERDRRRAHVEALPQDPVHQRRQRYESMGFNIKRSHS</sequence>
<gene>
    <name evidence="1" type="ORF">QAD02_020747</name>
</gene>
<evidence type="ECO:0000313" key="1">
    <source>
        <dbReference type="EMBL" id="KAJ8684954.1"/>
    </source>
</evidence>
<dbReference type="Proteomes" id="UP001239111">
    <property type="component" value="Chromosome 1"/>
</dbReference>
<dbReference type="EMBL" id="CM056741">
    <property type="protein sequence ID" value="KAJ8684954.1"/>
    <property type="molecule type" value="Genomic_DNA"/>
</dbReference>
<keyword evidence="2" id="KW-1185">Reference proteome</keyword>
<accession>A0ACC2PMX8</accession>
<evidence type="ECO:0000313" key="2">
    <source>
        <dbReference type="Proteomes" id="UP001239111"/>
    </source>
</evidence>
<name>A0ACC2PMX8_9HYME</name>